<dbReference type="InterPro" id="IPR024989">
    <property type="entry name" value="MFS_assoc_dom"/>
</dbReference>
<keyword evidence="3 6" id="KW-0812">Transmembrane</keyword>
<evidence type="ECO:0000256" key="2">
    <source>
        <dbReference type="ARBA" id="ARBA00005241"/>
    </source>
</evidence>
<gene>
    <name evidence="9" type="primary">LOC106744507</name>
</gene>
<proteinExistence type="inferred from homology"/>
<dbReference type="CDD" id="cd17335">
    <property type="entry name" value="MFS_MFSD6"/>
    <property type="match status" value="1"/>
</dbReference>
<accession>A0A6P3X938</accession>
<evidence type="ECO:0000313" key="9">
    <source>
        <dbReference type="RefSeq" id="XP_014474838.1"/>
    </source>
</evidence>
<comment type="subcellular location">
    <subcellularLocation>
        <location evidence="1">Membrane</location>
        <topology evidence="1">Multi-pass membrane protein</topology>
    </subcellularLocation>
</comment>
<feature type="transmembrane region" description="Helical" evidence="6">
    <location>
        <begin position="317"/>
        <end position="335"/>
    </location>
</feature>
<keyword evidence="8" id="KW-1185">Reference proteome</keyword>
<evidence type="ECO:0000256" key="3">
    <source>
        <dbReference type="ARBA" id="ARBA00022692"/>
    </source>
</evidence>
<dbReference type="GeneID" id="106744507"/>
<dbReference type="PANTHER" id="PTHR16172:SF30">
    <property type="entry name" value="SUGAR BABY, ISOFORM C"/>
    <property type="match status" value="1"/>
</dbReference>
<dbReference type="RefSeq" id="XP_014474838.1">
    <property type="nucleotide sequence ID" value="XM_014619352.1"/>
</dbReference>
<dbReference type="CTD" id="39314"/>
<reference evidence="9" key="1">
    <citation type="submission" date="2025-08" db="UniProtKB">
        <authorList>
            <consortium name="RefSeq"/>
        </authorList>
    </citation>
    <scope>IDENTIFICATION</scope>
</reference>
<evidence type="ECO:0000256" key="1">
    <source>
        <dbReference type="ARBA" id="ARBA00004141"/>
    </source>
</evidence>
<dbReference type="OrthoDB" id="515887at2759"/>
<dbReference type="Gene3D" id="1.20.1250.20">
    <property type="entry name" value="MFS general substrate transporter like domains"/>
    <property type="match status" value="3"/>
</dbReference>
<dbReference type="PANTHER" id="PTHR16172">
    <property type="entry name" value="MAJOR FACILITATOR SUPERFAMILY DOMAIN-CONTAINING PROTEIN 6-LIKE"/>
    <property type="match status" value="1"/>
</dbReference>
<feature type="transmembrane region" description="Helical" evidence="6">
    <location>
        <begin position="362"/>
        <end position="386"/>
    </location>
</feature>
<keyword evidence="4 6" id="KW-1133">Transmembrane helix</keyword>
<keyword evidence="5 6" id="KW-0472">Membrane</keyword>
<dbReference type="InterPro" id="IPR036259">
    <property type="entry name" value="MFS_trans_sf"/>
</dbReference>
<protein>
    <submittedName>
        <fullName evidence="9">Major facilitator superfamily domain-containing protein 6</fullName>
    </submittedName>
</protein>
<comment type="similarity">
    <text evidence="2">Belongs to the major facilitator superfamily. MFSD6 family.</text>
</comment>
<feature type="transmembrane region" description="Helical" evidence="6">
    <location>
        <begin position="489"/>
        <end position="513"/>
    </location>
</feature>
<dbReference type="AlphaFoldDB" id="A0A6P3X938"/>
<feature type="transmembrane region" description="Helical" evidence="6">
    <location>
        <begin position="429"/>
        <end position="449"/>
    </location>
</feature>
<evidence type="ECO:0000256" key="5">
    <source>
        <dbReference type="ARBA" id="ARBA00023136"/>
    </source>
</evidence>
<organism evidence="8 9">
    <name type="scientific">Dinoponera quadriceps</name>
    <name type="common">South American ant</name>
    <dbReference type="NCBI Taxonomy" id="609295"/>
    <lineage>
        <taxon>Eukaryota</taxon>
        <taxon>Metazoa</taxon>
        <taxon>Ecdysozoa</taxon>
        <taxon>Arthropoda</taxon>
        <taxon>Hexapoda</taxon>
        <taxon>Insecta</taxon>
        <taxon>Pterygota</taxon>
        <taxon>Neoptera</taxon>
        <taxon>Endopterygota</taxon>
        <taxon>Hymenoptera</taxon>
        <taxon>Apocrita</taxon>
        <taxon>Aculeata</taxon>
        <taxon>Formicoidea</taxon>
        <taxon>Formicidae</taxon>
        <taxon>Ponerinae</taxon>
        <taxon>Ponerini</taxon>
        <taxon>Dinoponera</taxon>
    </lineage>
</organism>
<feature type="transmembrane region" description="Helical" evidence="6">
    <location>
        <begin position="243"/>
        <end position="273"/>
    </location>
</feature>
<evidence type="ECO:0000256" key="4">
    <source>
        <dbReference type="ARBA" id="ARBA00022989"/>
    </source>
</evidence>
<name>A0A6P3X938_DINQU</name>
<evidence type="ECO:0000256" key="6">
    <source>
        <dbReference type="SAM" id="Phobius"/>
    </source>
</evidence>
<sequence length="579" mass="65061">MLQNIDRDLVPMKAHYFLYNAATGPIVPFLPTIAKQLGFSATLVGTIYSVLPISGLISKPLFGGLADKFKLHKVFFLIFQVVLTLAFFSISYIPNTDRNANITLICDNNIAFLQICPEKQFSKETLNNVLVNDVLDKHTKSVCQLTCQGPSHGYMEVSDRNVSKYEKFKFDGIFDMYQDLPLKDCVEVKIRTIQDDSVHPPVCGNRMRTWCTVNCNQIFVSLNNLLKEAKKLNSDAEVYTHRFYLFLSAAIVSWVGMAVVVSIGDAICFDLLGYERRKDYGKQKMWGSIGFGIFGISAGYLVDVFSKGQNEKNYDCIFYIMLIAMILDFIASATLRKKNSECNRDEPSLLWELLNVAKEGRVLVFGWWCIGAGMCTGVIWNFLFWYTEDLMTSTWVKTLQGFLTGIQCFLGELPFNFLSGSVLKKLGHVNVMSLVLLVYAIRFMAYSIISNPWLFLILELLHGPSFGLCWPTMVSYGDKVTPSGTKATMQGFVGAIFEGIGVSSGSFICGWLIDTYGGATAFRVFSVGALLWLSAFWTMELILRKFKANPVHQGHNHLANYANPDDAILMTISQELQTY</sequence>
<dbReference type="InterPro" id="IPR051717">
    <property type="entry name" value="MFS_MFSD6"/>
</dbReference>
<evidence type="ECO:0000313" key="8">
    <source>
        <dbReference type="Proteomes" id="UP000515204"/>
    </source>
</evidence>
<dbReference type="GO" id="GO:0016020">
    <property type="term" value="C:membrane"/>
    <property type="evidence" value="ECO:0007669"/>
    <property type="project" value="UniProtKB-SubCell"/>
</dbReference>
<feature type="domain" description="Major facilitator superfamily associated" evidence="7">
    <location>
        <begin position="11"/>
        <end position="524"/>
    </location>
</feature>
<evidence type="ECO:0000259" key="7">
    <source>
        <dbReference type="Pfam" id="PF12832"/>
    </source>
</evidence>
<feature type="transmembrane region" description="Helical" evidence="6">
    <location>
        <begin position="37"/>
        <end position="62"/>
    </location>
</feature>
<feature type="transmembrane region" description="Helical" evidence="6">
    <location>
        <begin position="285"/>
        <end position="305"/>
    </location>
</feature>
<dbReference type="SUPFAM" id="SSF103473">
    <property type="entry name" value="MFS general substrate transporter"/>
    <property type="match status" value="1"/>
</dbReference>
<feature type="transmembrane region" description="Helical" evidence="6">
    <location>
        <begin position="398"/>
        <end position="417"/>
    </location>
</feature>
<feature type="transmembrane region" description="Helical" evidence="6">
    <location>
        <begin position="74"/>
        <end position="93"/>
    </location>
</feature>
<feature type="transmembrane region" description="Helical" evidence="6">
    <location>
        <begin position="519"/>
        <end position="537"/>
    </location>
</feature>
<dbReference type="Proteomes" id="UP000515204">
    <property type="component" value="Unplaced"/>
</dbReference>
<dbReference type="KEGG" id="dqu:106744507"/>
<dbReference type="Pfam" id="PF12832">
    <property type="entry name" value="MFS_1_like"/>
    <property type="match status" value="1"/>
</dbReference>